<reference evidence="10 11" key="1">
    <citation type="submission" date="2020-10" db="EMBL/GenBank/DDBJ databases">
        <title>Complete genome sequence of Corynebacterium massiliense DSM 45435, type strain of Corynebacterium massiliense.</title>
        <authorList>
            <person name="Busche T."/>
            <person name="Kalinowski J."/>
            <person name="Ruckert C."/>
        </authorList>
    </citation>
    <scope>NUCLEOTIDE SEQUENCE [LARGE SCALE GENOMIC DNA]</scope>
    <source>
        <strain evidence="10 11">DSM 45435</strain>
    </source>
</reference>
<dbReference type="InterPro" id="IPR036188">
    <property type="entry name" value="FAD/NAD-bd_sf"/>
</dbReference>
<proteinExistence type="inferred from homology"/>
<gene>
    <name evidence="10" type="primary">trxB</name>
    <name evidence="10" type="ORF">CMASS_10230</name>
</gene>
<keyword evidence="4" id="KW-1015">Disulfide bond</keyword>
<dbReference type="Pfam" id="PF07992">
    <property type="entry name" value="Pyr_redox_2"/>
    <property type="match status" value="1"/>
</dbReference>
<keyword evidence="8" id="KW-0521">NADP</keyword>
<keyword evidence="5 7" id="KW-0676">Redox-active center</keyword>
<dbReference type="EC" id="1.8.1.9" evidence="7"/>
<dbReference type="Gene3D" id="3.50.50.60">
    <property type="entry name" value="FAD/NAD(P)-binding domain"/>
    <property type="match status" value="2"/>
</dbReference>
<accession>A0ABY7UB16</accession>
<evidence type="ECO:0000259" key="9">
    <source>
        <dbReference type="Pfam" id="PF07992"/>
    </source>
</evidence>
<keyword evidence="3 7" id="KW-0560">Oxidoreductase</keyword>
<protein>
    <recommendedName>
        <fullName evidence="7">Thioredoxin reductase</fullName>
        <ecNumber evidence="7">1.8.1.9</ecNumber>
    </recommendedName>
</protein>
<evidence type="ECO:0000256" key="1">
    <source>
        <dbReference type="ARBA" id="ARBA00022630"/>
    </source>
</evidence>
<dbReference type="SUPFAM" id="SSF51905">
    <property type="entry name" value="FAD/NAD(P)-binding domain"/>
    <property type="match status" value="1"/>
</dbReference>
<comment type="similarity">
    <text evidence="7">Belongs to the class-II pyridine nucleotide-disulfide oxidoreductase family.</text>
</comment>
<dbReference type="InterPro" id="IPR005982">
    <property type="entry name" value="Thioredox_Rdtase"/>
</dbReference>
<evidence type="ECO:0000256" key="5">
    <source>
        <dbReference type="ARBA" id="ARBA00023284"/>
    </source>
</evidence>
<organism evidence="10 11">
    <name type="scientific">Corynebacterium massiliense DSM 45435</name>
    <dbReference type="NCBI Taxonomy" id="1121364"/>
    <lineage>
        <taxon>Bacteria</taxon>
        <taxon>Bacillati</taxon>
        <taxon>Actinomycetota</taxon>
        <taxon>Actinomycetes</taxon>
        <taxon>Mycobacteriales</taxon>
        <taxon>Corynebacteriaceae</taxon>
        <taxon>Corynebacterium</taxon>
    </lineage>
</organism>
<dbReference type="GO" id="GO:0004791">
    <property type="term" value="F:thioredoxin-disulfide reductase (NADPH) activity"/>
    <property type="evidence" value="ECO:0007669"/>
    <property type="project" value="UniProtKB-EC"/>
</dbReference>
<evidence type="ECO:0000313" key="10">
    <source>
        <dbReference type="EMBL" id="WCZ33453.1"/>
    </source>
</evidence>
<sequence>MTIHDVAIVGSGPAGYTAALYAARAELNPIVFEGFEYGGELMNTTEVENYPGFQKGIMGPELMEEMRSQASRFGADLRMEVVDSVELDGDVKKIHVGEDVYEARAVILATGAAPRHLGVPGEQELIGRGVSTCATCDGFFFKDQHLAVIGGGDSAMEDATFLTKFAESVTIVHRSENFRASAIMLDRAQSNEKINWQLNKTVQRVEEEDGKVSGLVLEDTQTGETSTLDVTAMFVAIGHDPRSGFLNGQVTTDEKGYIVVDEPSTRTNLEGVFACGDLVDSHYQQAITAAGSGCRAALDAQDYLAARS</sequence>
<dbReference type="InterPro" id="IPR050097">
    <property type="entry name" value="Ferredoxin-NADP_redctase_2"/>
</dbReference>
<evidence type="ECO:0000256" key="2">
    <source>
        <dbReference type="ARBA" id="ARBA00022827"/>
    </source>
</evidence>
<dbReference type="Proteomes" id="UP001220064">
    <property type="component" value="Chromosome"/>
</dbReference>
<dbReference type="PANTHER" id="PTHR48105">
    <property type="entry name" value="THIOREDOXIN REDUCTASE 1-RELATED-RELATED"/>
    <property type="match status" value="1"/>
</dbReference>
<dbReference type="PRINTS" id="PR00368">
    <property type="entry name" value="FADPNR"/>
</dbReference>
<dbReference type="PRINTS" id="PR00469">
    <property type="entry name" value="PNDRDTASEII"/>
</dbReference>
<name>A0ABY7UB16_9CORY</name>
<keyword evidence="2 7" id="KW-0274">FAD</keyword>
<evidence type="ECO:0000256" key="6">
    <source>
        <dbReference type="ARBA" id="ARBA00048132"/>
    </source>
</evidence>
<comment type="subunit">
    <text evidence="7">Homodimer.</text>
</comment>
<evidence type="ECO:0000256" key="8">
    <source>
        <dbReference type="RuleBase" id="RU003881"/>
    </source>
</evidence>
<dbReference type="EMBL" id="CP063189">
    <property type="protein sequence ID" value="WCZ33453.1"/>
    <property type="molecule type" value="Genomic_DNA"/>
</dbReference>
<dbReference type="RefSeq" id="WP_022863356.1">
    <property type="nucleotide sequence ID" value="NZ_ATVG01000009.1"/>
</dbReference>
<evidence type="ECO:0000256" key="3">
    <source>
        <dbReference type="ARBA" id="ARBA00023002"/>
    </source>
</evidence>
<evidence type="ECO:0000256" key="4">
    <source>
        <dbReference type="ARBA" id="ARBA00023157"/>
    </source>
</evidence>
<keyword evidence="11" id="KW-1185">Reference proteome</keyword>
<comment type="cofactor">
    <cofactor evidence="8">
        <name>FAD</name>
        <dbReference type="ChEBI" id="CHEBI:57692"/>
    </cofactor>
    <text evidence="8">Binds 1 FAD per subunit.</text>
</comment>
<evidence type="ECO:0000313" key="11">
    <source>
        <dbReference type="Proteomes" id="UP001220064"/>
    </source>
</evidence>
<dbReference type="InterPro" id="IPR008255">
    <property type="entry name" value="Pyr_nucl-diS_OxRdtase_2_AS"/>
</dbReference>
<feature type="domain" description="FAD/NAD(P)-binding" evidence="9">
    <location>
        <begin position="4"/>
        <end position="293"/>
    </location>
</feature>
<dbReference type="NCBIfam" id="TIGR01292">
    <property type="entry name" value="TRX_reduct"/>
    <property type="match status" value="1"/>
</dbReference>
<keyword evidence="1 7" id="KW-0285">Flavoprotein</keyword>
<comment type="catalytic activity">
    <reaction evidence="6 7">
        <text>[thioredoxin]-dithiol + NADP(+) = [thioredoxin]-disulfide + NADPH + H(+)</text>
        <dbReference type="Rhea" id="RHEA:20345"/>
        <dbReference type="Rhea" id="RHEA-COMP:10698"/>
        <dbReference type="Rhea" id="RHEA-COMP:10700"/>
        <dbReference type="ChEBI" id="CHEBI:15378"/>
        <dbReference type="ChEBI" id="CHEBI:29950"/>
        <dbReference type="ChEBI" id="CHEBI:50058"/>
        <dbReference type="ChEBI" id="CHEBI:57783"/>
        <dbReference type="ChEBI" id="CHEBI:58349"/>
        <dbReference type="EC" id="1.8.1.9"/>
    </reaction>
</comment>
<dbReference type="PROSITE" id="PS00573">
    <property type="entry name" value="PYRIDINE_REDOX_2"/>
    <property type="match status" value="1"/>
</dbReference>
<dbReference type="InterPro" id="IPR023753">
    <property type="entry name" value="FAD/NAD-binding_dom"/>
</dbReference>
<evidence type="ECO:0000256" key="7">
    <source>
        <dbReference type="RuleBase" id="RU003880"/>
    </source>
</evidence>